<comment type="similarity">
    <text evidence="1">Belongs to the glycosyltransferase 2 family.</text>
</comment>
<evidence type="ECO:0000256" key="1">
    <source>
        <dbReference type="ARBA" id="ARBA00006739"/>
    </source>
</evidence>
<gene>
    <name evidence="5" type="ORF">RBSH_04910</name>
</gene>
<keyword evidence="2" id="KW-0328">Glycosyltransferase</keyword>
<dbReference type="PATRIC" id="fig|993517.3.peg.5328"/>
<evidence type="ECO:0000313" key="6">
    <source>
        <dbReference type="Proteomes" id="UP000007993"/>
    </source>
</evidence>
<sequence length="313" mass="34674">MSIGIAIPALNGEKELRKLLPIVCSEPGISDILVVDSASTDATCDVVRGFPKVRLIEIPRKEFNHGATRELARKELATEVVVFLTQDIVPVPGFIEPLVRPILDGQAAVTYARQLPHEGADILESFPRNYNYPPESHRRTLADAKKHGVFTFFCSDSCAAYSNSAVDSVGGITPILTNEDYFTVAKLLRSGEAICYVAESRVHHSHSYSLKQEFQRYFDTGYVRGETPWVNRLVGQAEGHGAGFVRALVTQVTKTAPWKLPYAIMQSGAKWIGYRLGSIGPRLPESICLVASAQKHYWGSIWAERASEVSRRR</sequence>
<dbReference type="AlphaFoldDB" id="K5D054"/>
<organism evidence="5 6">
    <name type="scientific">Rhodopirellula baltica SH28</name>
    <dbReference type="NCBI Taxonomy" id="993517"/>
    <lineage>
        <taxon>Bacteria</taxon>
        <taxon>Pseudomonadati</taxon>
        <taxon>Planctomycetota</taxon>
        <taxon>Planctomycetia</taxon>
        <taxon>Pirellulales</taxon>
        <taxon>Pirellulaceae</taxon>
        <taxon>Rhodopirellula</taxon>
    </lineage>
</organism>
<dbReference type="Proteomes" id="UP000007993">
    <property type="component" value="Unassembled WGS sequence"/>
</dbReference>
<dbReference type="PANTHER" id="PTHR43179">
    <property type="entry name" value="RHAMNOSYLTRANSFERASE WBBL"/>
    <property type="match status" value="1"/>
</dbReference>
<evidence type="ECO:0000259" key="4">
    <source>
        <dbReference type="Pfam" id="PF00535"/>
    </source>
</evidence>
<comment type="caution">
    <text evidence="5">The sequence shown here is derived from an EMBL/GenBank/DDBJ whole genome shotgun (WGS) entry which is preliminary data.</text>
</comment>
<dbReference type="PANTHER" id="PTHR43179:SF12">
    <property type="entry name" value="GALACTOFURANOSYLTRANSFERASE GLFT2"/>
    <property type="match status" value="1"/>
</dbReference>
<dbReference type="RefSeq" id="WP_007334354.1">
    <property type="nucleotide sequence ID" value="NZ_AMCW01000137.1"/>
</dbReference>
<dbReference type="Pfam" id="PF00535">
    <property type="entry name" value="Glycos_transf_2"/>
    <property type="match status" value="1"/>
</dbReference>
<dbReference type="Gene3D" id="3.90.550.10">
    <property type="entry name" value="Spore Coat Polysaccharide Biosynthesis Protein SpsA, Chain A"/>
    <property type="match status" value="1"/>
</dbReference>
<proteinExistence type="inferred from homology"/>
<name>K5D054_RHOBT</name>
<dbReference type="GO" id="GO:0016757">
    <property type="term" value="F:glycosyltransferase activity"/>
    <property type="evidence" value="ECO:0007669"/>
    <property type="project" value="UniProtKB-KW"/>
</dbReference>
<evidence type="ECO:0000313" key="5">
    <source>
        <dbReference type="EMBL" id="EKJ99826.1"/>
    </source>
</evidence>
<dbReference type="InterPro" id="IPR029044">
    <property type="entry name" value="Nucleotide-diphossugar_trans"/>
</dbReference>
<reference evidence="5 6" key="1">
    <citation type="journal article" date="2013" name="Mar. Genomics">
        <title>Expression of sulfatases in Rhodopirellula baltica and the diversity of sulfatases in the genus Rhodopirellula.</title>
        <authorList>
            <person name="Wegner C.E."/>
            <person name="Richter-Heitmann T."/>
            <person name="Klindworth A."/>
            <person name="Klockow C."/>
            <person name="Richter M."/>
            <person name="Achstetter T."/>
            <person name="Glockner F.O."/>
            <person name="Harder J."/>
        </authorList>
    </citation>
    <scope>NUCLEOTIDE SEQUENCE [LARGE SCALE GENOMIC DNA]</scope>
    <source>
        <strain evidence="5 6">SH28</strain>
    </source>
</reference>
<protein>
    <submittedName>
        <fullName evidence="5">Glycosyl transferase, group 2 family protein</fullName>
    </submittedName>
</protein>
<accession>K5D054</accession>
<evidence type="ECO:0000256" key="2">
    <source>
        <dbReference type="ARBA" id="ARBA00022676"/>
    </source>
</evidence>
<evidence type="ECO:0000256" key="3">
    <source>
        <dbReference type="ARBA" id="ARBA00022679"/>
    </source>
</evidence>
<dbReference type="InterPro" id="IPR001173">
    <property type="entry name" value="Glyco_trans_2-like"/>
</dbReference>
<dbReference type="SUPFAM" id="SSF53448">
    <property type="entry name" value="Nucleotide-diphospho-sugar transferases"/>
    <property type="match status" value="1"/>
</dbReference>
<dbReference type="EMBL" id="AMCW01000137">
    <property type="protein sequence ID" value="EKJ99826.1"/>
    <property type="molecule type" value="Genomic_DNA"/>
</dbReference>
<keyword evidence="3 5" id="KW-0808">Transferase</keyword>
<feature type="domain" description="Glycosyltransferase 2-like" evidence="4">
    <location>
        <begin position="5"/>
        <end position="168"/>
    </location>
</feature>